<dbReference type="Proteomes" id="UP000028926">
    <property type="component" value="Chromosome"/>
</dbReference>
<gene>
    <name evidence="10" type="ORF">ID47_09045</name>
</gene>
<dbReference type="PANTHER" id="PTHR30376">
    <property type="entry name" value="SIGMA FACTOR RPOH HEAT SHOCK RELATED"/>
    <property type="match status" value="1"/>
</dbReference>
<dbReference type="InterPro" id="IPR007630">
    <property type="entry name" value="RNA_pol_sigma70_r4"/>
</dbReference>
<dbReference type="InterPro" id="IPR007627">
    <property type="entry name" value="RNA_pol_sigma70_r2"/>
</dbReference>
<dbReference type="AlphaFoldDB" id="A0A077AUJ3"/>
<dbReference type="Pfam" id="PF04545">
    <property type="entry name" value="Sigma70_r4"/>
    <property type="match status" value="1"/>
</dbReference>
<dbReference type="InterPro" id="IPR014284">
    <property type="entry name" value="RNA_pol_sigma-70_dom"/>
</dbReference>
<evidence type="ECO:0000256" key="7">
    <source>
        <dbReference type="ARBA" id="ARBA00023163"/>
    </source>
</evidence>
<dbReference type="Pfam" id="PF00140">
    <property type="entry name" value="Sigma70_r1_2"/>
    <property type="match status" value="1"/>
</dbReference>
<evidence type="ECO:0000256" key="1">
    <source>
        <dbReference type="ARBA" id="ARBA00007788"/>
    </source>
</evidence>
<dbReference type="STRING" id="91604.ID47_09045"/>
<evidence type="ECO:0000256" key="2">
    <source>
        <dbReference type="ARBA" id="ARBA00022490"/>
    </source>
</evidence>
<evidence type="ECO:0000256" key="8">
    <source>
        <dbReference type="NCBIfam" id="TIGR02392"/>
    </source>
</evidence>
<dbReference type="NCBIfam" id="NF005143">
    <property type="entry name" value="PRK06596.1"/>
    <property type="match status" value="1"/>
</dbReference>
<dbReference type="PRINTS" id="PR00046">
    <property type="entry name" value="SIGMA70FCT"/>
</dbReference>
<dbReference type="HOGENOM" id="CLU_014793_3_5_5"/>
<dbReference type="Gene3D" id="1.20.120.1810">
    <property type="match status" value="1"/>
</dbReference>
<comment type="similarity">
    <text evidence="1">Belongs to the sigma-70 factor family.</text>
</comment>
<evidence type="ECO:0000313" key="11">
    <source>
        <dbReference type="Proteomes" id="UP000028926"/>
    </source>
</evidence>
<dbReference type="SUPFAM" id="SSF88659">
    <property type="entry name" value="Sigma3 and sigma4 domains of RNA polymerase sigma factors"/>
    <property type="match status" value="1"/>
</dbReference>
<dbReference type="CDD" id="cd06171">
    <property type="entry name" value="Sigma70_r4"/>
    <property type="match status" value="1"/>
</dbReference>
<keyword evidence="5" id="KW-0731">Sigma factor</keyword>
<dbReference type="Pfam" id="PF04542">
    <property type="entry name" value="Sigma70_r2"/>
    <property type="match status" value="1"/>
</dbReference>
<keyword evidence="2" id="KW-0963">Cytoplasm</keyword>
<dbReference type="SUPFAM" id="SSF88946">
    <property type="entry name" value="Sigma2 domain of RNA polymerase sigma factors"/>
    <property type="match status" value="1"/>
</dbReference>
<sequence length="291" mass="33899">MTGYHDFQEMSSHYLQRMKRLPMLEVDEEYQLAKQWRETGDKKAVDKLVLSHLKLIAKIAHGYRGYGLPISDLISEGHIGIMQAMRHFDPDKGFRLSTYAIWWIKAAIQEYILHSYSLVKIGTTSAQKKLFFNLRKEKMAFQNFDELDLSPETASQIAKKLGVKVEEVMQMNHRLSSVTNSLNAPIKSSAEGDSEWIDWLADDRDTHDVHIAEIDEMNKRRALLGEAMKSLNQREQTIIHDRRLREEPLTLEEVSDKLGVSRERIRQIELRAFDRLQKAVKRLNRKDSDFS</sequence>
<evidence type="ECO:0000256" key="6">
    <source>
        <dbReference type="ARBA" id="ARBA00023125"/>
    </source>
</evidence>
<keyword evidence="7" id="KW-0804">Transcription</keyword>
<organism evidence="10 11">
    <name type="scientific">Candidatus Odyssella acanthamoebae</name>
    <dbReference type="NCBI Taxonomy" id="91604"/>
    <lineage>
        <taxon>Bacteria</taxon>
        <taxon>Pseudomonadati</taxon>
        <taxon>Pseudomonadota</taxon>
        <taxon>Alphaproteobacteria</taxon>
        <taxon>Holosporales</taxon>
        <taxon>Candidatus Paracaedibacteraceae</taxon>
        <taxon>Candidatus Odyssella</taxon>
    </lineage>
</organism>
<dbReference type="GO" id="GO:0016987">
    <property type="term" value="F:sigma factor activity"/>
    <property type="evidence" value="ECO:0007669"/>
    <property type="project" value="UniProtKB-UniRule"/>
</dbReference>
<keyword evidence="4" id="KW-0346">Stress response</keyword>
<dbReference type="InterPro" id="IPR013324">
    <property type="entry name" value="RNA_pol_sigma_r3/r4-like"/>
</dbReference>
<keyword evidence="11" id="KW-1185">Reference proteome</keyword>
<dbReference type="OrthoDB" id="9809557at2"/>
<feature type="domain" description="RNA polymerase sigma-70" evidence="9">
    <location>
        <begin position="250"/>
        <end position="276"/>
    </location>
</feature>
<dbReference type="NCBIfam" id="TIGR02937">
    <property type="entry name" value="sigma70-ECF"/>
    <property type="match status" value="1"/>
</dbReference>
<accession>A0A077AUJ3</accession>
<evidence type="ECO:0000256" key="5">
    <source>
        <dbReference type="ARBA" id="ARBA00023082"/>
    </source>
</evidence>
<dbReference type="GO" id="GO:0006352">
    <property type="term" value="P:DNA-templated transcription initiation"/>
    <property type="evidence" value="ECO:0007669"/>
    <property type="project" value="UniProtKB-UniRule"/>
</dbReference>
<proteinExistence type="inferred from homology"/>
<dbReference type="EMBL" id="CP008941">
    <property type="protein sequence ID" value="AIK96847.1"/>
    <property type="molecule type" value="Genomic_DNA"/>
</dbReference>
<dbReference type="GO" id="GO:0003677">
    <property type="term" value="F:DNA binding"/>
    <property type="evidence" value="ECO:0007669"/>
    <property type="project" value="UniProtKB-KW"/>
</dbReference>
<dbReference type="InterPro" id="IPR009042">
    <property type="entry name" value="RNA_pol_sigma70_r1_2"/>
</dbReference>
<dbReference type="NCBIfam" id="TIGR02392">
    <property type="entry name" value="rpoH_proteo"/>
    <property type="match status" value="1"/>
</dbReference>
<dbReference type="KEGG" id="paca:ID47_09045"/>
<dbReference type="PIRSF" id="PIRSF000770">
    <property type="entry name" value="RNA_pol_sigma-SigE/K"/>
    <property type="match status" value="1"/>
</dbReference>
<keyword evidence="3" id="KW-0805">Transcription regulation</keyword>
<dbReference type="PANTHER" id="PTHR30376:SF3">
    <property type="entry name" value="RNA POLYMERASE SIGMA FACTOR RPOH"/>
    <property type="match status" value="1"/>
</dbReference>
<evidence type="ECO:0000256" key="4">
    <source>
        <dbReference type="ARBA" id="ARBA00023016"/>
    </source>
</evidence>
<dbReference type="PROSITE" id="PS00716">
    <property type="entry name" value="SIGMA70_2"/>
    <property type="match status" value="1"/>
</dbReference>
<evidence type="ECO:0000259" key="9">
    <source>
        <dbReference type="PROSITE" id="PS00716"/>
    </source>
</evidence>
<dbReference type="RefSeq" id="WP_038465598.1">
    <property type="nucleotide sequence ID" value="NZ_CP008941.1"/>
</dbReference>
<dbReference type="InterPro" id="IPR050813">
    <property type="entry name" value="Sigma-70_Factor"/>
</dbReference>
<dbReference type="InterPro" id="IPR012759">
    <property type="entry name" value="RNA_pol_sigma_RpoH_proteobac"/>
</dbReference>
<dbReference type="InterPro" id="IPR013325">
    <property type="entry name" value="RNA_pol_sigma_r2"/>
</dbReference>
<dbReference type="InterPro" id="IPR000943">
    <property type="entry name" value="RNA_pol_sigma70"/>
</dbReference>
<reference evidence="10 11" key="1">
    <citation type="submission" date="2014-07" db="EMBL/GenBank/DDBJ databases">
        <title>Comparative genomic insights into amoeba endosymbionts belonging to the families of Holosporaceae and Candidatus Midichloriaceae within Rickettsiales.</title>
        <authorList>
            <person name="Wang Z."/>
            <person name="Wu M."/>
        </authorList>
    </citation>
    <scope>NUCLEOTIDE SEQUENCE [LARGE SCALE GENOMIC DNA]</scope>
    <source>
        <strain evidence="10">PRA3</strain>
    </source>
</reference>
<protein>
    <recommendedName>
        <fullName evidence="8">RNA polymerase sigma factor RpoH</fullName>
    </recommendedName>
</protein>
<name>A0A077AUJ3_9PROT</name>
<evidence type="ECO:0000313" key="10">
    <source>
        <dbReference type="EMBL" id="AIK96847.1"/>
    </source>
</evidence>
<evidence type="ECO:0000256" key="3">
    <source>
        <dbReference type="ARBA" id="ARBA00023015"/>
    </source>
</evidence>
<keyword evidence="6" id="KW-0238">DNA-binding</keyword>
<dbReference type="eggNOG" id="COG0568">
    <property type="taxonomic scope" value="Bacteria"/>
</dbReference>
<dbReference type="Gene3D" id="1.20.140.160">
    <property type="match status" value="1"/>
</dbReference>